<evidence type="ECO:0000313" key="1">
    <source>
        <dbReference type="EMBL" id="KAG5674060.1"/>
    </source>
</evidence>
<gene>
    <name evidence="1" type="ORF">PVAND_004048</name>
</gene>
<organism evidence="1 2">
    <name type="scientific">Polypedilum vanderplanki</name>
    <name type="common">Sleeping chironomid midge</name>
    <dbReference type="NCBI Taxonomy" id="319348"/>
    <lineage>
        <taxon>Eukaryota</taxon>
        <taxon>Metazoa</taxon>
        <taxon>Ecdysozoa</taxon>
        <taxon>Arthropoda</taxon>
        <taxon>Hexapoda</taxon>
        <taxon>Insecta</taxon>
        <taxon>Pterygota</taxon>
        <taxon>Neoptera</taxon>
        <taxon>Endopterygota</taxon>
        <taxon>Diptera</taxon>
        <taxon>Nematocera</taxon>
        <taxon>Chironomoidea</taxon>
        <taxon>Chironomidae</taxon>
        <taxon>Chironominae</taxon>
        <taxon>Polypedilum</taxon>
        <taxon>Polypedilum</taxon>
    </lineage>
</organism>
<keyword evidence="2" id="KW-1185">Reference proteome</keyword>
<evidence type="ECO:0000313" key="2">
    <source>
        <dbReference type="Proteomes" id="UP001107558"/>
    </source>
</evidence>
<dbReference type="AlphaFoldDB" id="A0A9J6BVZ7"/>
<dbReference type="Proteomes" id="UP001107558">
    <property type="component" value="Chromosome 3"/>
</dbReference>
<protein>
    <submittedName>
        <fullName evidence="1">Uncharacterized protein</fullName>
    </submittedName>
</protein>
<proteinExistence type="predicted"/>
<dbReference type="EMBL" id="JADBJN010000003">
    <property type="protein sequence ID" value="KAG5674060.1"/>
    <property type="molecule type" value="Genomic_DNA"/>
</dbReference>
<sequence length="226" mass="26179">MDQPHHVVTINGIDKTKKLSLLVRELKLKFNIRSVIGIHRTLKANTLESLDTIHVVVKLRREFLRLKRLHRLDLEDGIALVRAQRLTLLPTLVGRASDFLTKTTSVRICNISGSDIREMSDYVTDFLQAIEEDSNEATTGIQFIYDDKSRCIRSFCFASFSSTTSAEAFIEYAKVNWDPKYNFDISNKVIIIHEFRKSRYLRDLKLNGIVWLSPVVWKLNFLIDFT</sequence>
<comment type="caution">
    <text evidence="1">The sequence shown here is derived from an EMBL/GenBank/DDBJ whole genome shotgun (WGS) entry which is preliminary data.</text>
</comment>
<name>A0A9J6BVZ7_POLVA</name>
<accession>A0A9J6BVZ7</accession>
<reference evidence="1" key="1">
    <citation type="submission" date="2021-03" db="EMBL/GenBank/DDBJ databases">
        <title>Chromosome level genome of the anhydrobiotic midge Polypedilum vanderplanki.</title>
        <authorList>
            <person name="Yoshida Y."/>
            <person name="Kikawada T."/>
            <person name="Gusev O."/>
        </authorList>
    </citation>
    <scope>NUCLEOTIDE SEQUENCE</scope>
    <source>
        <strain evidence="1">NIAS01</strain>
        <tissue evidence="1">Whole body or cell culture</tissue>
    </source>
</reference>